<keyword evidence="3 11" id="KW-0645">Protease</keyword>
<keyword evidence="7 9" id="KW-0472">Membrane</keyword>
<comment type="subcellular location">
    <subcellularLocation>
        <location evidence="1">Membrane</location>
        <topology evidence="1">Multi-pass membrane protein</topology>
    </subcellularLocation>
</comment>
<evidence type="ECO:0000313" key="11">
    <source>
        <dbReference type="EMBL" id="GAA3574618.1"/>
    </source>
</evidence>
<feature type="transmembrane region" description="Helical" evidence="9">
    <location>
        <begin position="75"/>
        <end position="98"/>
    </location>
</feature>
<dbReference type="InterPro" id="IPR022764">
    <property type="entry name" value="Peptidase_S54_rhomboid_dom"/>
</dbReference>
<evidence type="ECO:0000256" key="4">
    <source>
        <dbReference type="ARBA" id="ARBA00022692"/>
    </source>
</evidence>
<keyword evidence="4 9" id="KW-0812">Transmembrane</keyword>
<keyword evidence="12" id="KW-1185">Reference proteome</keyword>
<dbReference type="Gene3D" id="1.20.1540.10">
    <property type="entry name" value="Rhomboid-like"/>
    <property type="match status" value="1"/>
</dbReference>
<evidence type="ECO:0000256" key="7">
    <source>
        <dbReference type="ARBA" id="ARBA00023136"/>
    </source>
</evidence>
<evidence type="ECO:0000259" key="10">
    <source>
        <dbReference type="Pfam" id="PF01694"/>
    </source>
</evidence>
<dbReference type="SUPFAM" id="SSF144091">
    <property type="entry name" value="Rhomboid-like"/>
    <property type="match status" value="1"/>
</dbReference>
<evidence type="ECO:0000256" key="6">
    <source>
        <dbReference type="ARBA" id="ARBA00022989"/>
    </source>
</evidence>
<name>A0ABP6XYY8_9PSEU</name>
<comment type="caution">
    <text evidence="11">The sequence shown here is derived from an EMBL/GenBank/DDBJ whole genome shotgun (WGS) entry which is preliminary data.</text>
</comment>
<dbReference type="Pfam" id="PF01694">
    <property type="entry name" value="Rhomboid"/>
    <property type="match status" value="1"/>
</dbReference>
<feature type="transmembrane region" description="Helical" evidence="9">
    <location>
        <begin position="185"/>
        <end position="204"/>
    </location>
</feature>
<evidence type="ECO:0000256" key="5">
    <source>
        <dbReference type="ARBA" id="ARBA00022801"/>
    </source>
</evidence>
<feature type="transmembrane region" description="Helical" evidence="9">
    <location>
        <begin position="33"/>
        <end position="55"/>
    </location>
</feature>
<dbReference type="Proteomes" id="UP001500689">
    <property type="component" value="Unassembled WGS sequence"/>
</dbReference>
<keyword evidence="5" id="KW-0378">Hydrolase</keyword>
<dbReference type="InterPro" id="IPR035952">
    <property type="entry name" value="Rhomboid-like_sf"/>
</dbReference>
<comment type="similarity">
    <text evidence="2">Belongs to the peptidase S54 family.</text>
</comment>
<evidence type="ECO:0000256" key="1">
    <source>
        <dbReference type="ARBA" id="ARBA00004141"/>
    </source>
</evidence>
<evidence type="ECO:0000256" key="3">
    <source>
        <dbReference type="ARBA" id="ARBA00022670"/>
    </source>
</evidence>
<protein>
    <submittedName>
        <fullName evidence="11">Rhomboid family intramembrane serine protease</fullName>
    </submittedName>
</protein>
<evidence type="ECO:0000313" key="12">
    <source>
        <dbReference type="Proteomes" id="UP001500689"/>
    </source>
</evidence>
<feature type="transmembrane region" description="Helical" evidence="9">
    <location>
        <begin position="135"/>
        <end position="154"/>
    </location>
</feature>
<dbReference type="EMBL" id="BAAAZN010000019">
    <property type="protein sequence ID" value="GAA3574618.1"/>
    <property type="molecule type" value="Genomic_DNA"/>
</dbReference>
<evidence type="ECO:0000256" key="9">
    <source>
        <dbReference type="SAM" id="Phobius"/>
    </source>
</evidence>
<dbReference type="GO" id="GO:0006508">
    <property type="term" value="P:proteolysis"/>
    <property type="evidence" value="ECO:0007669"/>
    <property type="project" value="UniProtKB-KW"/>
</dbReference>
<reference evidence="12" key="1">
    <citation type="journal article" date="2019" name="Int. J. Syst. Evol. Microbiol.">
        <title>The Global Catalogue of Microorganisms (GCM) 10K type strain sequencing project: providing services to taxonomists for standard genome sequencing and annotation.</title>
        <authorList>
            <consortium name="The Broad Institute Genomics Platform"/>
            <consortium name="The Broad Institute Genome Sequencing Center for Infectious Disease"/>
            <person name="Wu L."/>
            <person name="Ma J."/>
        </authorList>
    </citation>
    <scope>NUCLEOTIDE SEQUENCE [LARGE SCALE GENOMIC DNA]</scope>
    <source>
        <strain evidence="12">JCM 16898</strain>
    </source>
</reference>
<feature type="region of interest" description="Disordered" evidence="8">
    <location>
        <begin position="1"/>
        <end position="22"/>
    </location>
</feature>
<gene>
    <name evidence="11" type="ORF">GCM10022222_68920</name>
</gene>
<feature type="transmembrane region" description="Helical" evidence="9">
    <location>
        <begin position="110"/>
        <end position="129"/>
    </location>
</feature>
<sequence length="225" mass="23485">MSTLPPLPTPASSGSADRPTDVAKRILPPNPKAAAFVALGFTLVLYLVELVDVILPADLDHGGIMPRHAGGLDGILWAPLLHAGWSHLFSNTVPVLVFSFLAMAAGIGRWVVVTAIIWLVSGLGVWLVGPDGYTVGASGLAFGWLAYLLVRGLFNRSLGQILVAVVLLGVWSGMLWGLLPGTPGISWQGHLFGALAGVLAAWLTSRGERTKAHKAVPEPPGNLGG</sequence>
<dbReference type="RefSeq" id="WP_425548810.1">
    <property type="nucleotide sequence ID" value="NZ_BAAAZN010000019.1"/>
</dbReference>
<dbReference type="PANTHER" id="PTHR43066:SF1">
    <property type="entry name" value="RHOMBOID PROTEIN 2"/>
    <property type="match status" value="1"/>
</dbReference>
<keyword evidence="6 9" id="KW-1133">Transmembrane helix</keyword>
<feature type="domain" description="Peptidase S54 rhomboid" evidence="10">
    <location>
        <begin position="76"/>
        <end position="206"/>
    </location>
</feature>
<proteinExistence type="inferred from homology"/>
<dbReference type="GO" id="GO:0008233">
    <property type="term" value="F:peptidase activity"/>
    <property type="evidence" value="ECO:0007669"/>
    <property type="project" value="UniProtKB-KW"/>
</dbReference>
<feature type="transmembrane region" description="Helical" evidence="9">
    <location>
        <begin position="161"/>
        <end position="179"/>
    </location>
</feature>
<accession>A0ABP6XYY8</accession>
<evidence type="ECO:0000256" key="8">
    <source>
        <dbReference type="SAM" id="MobiDB-lite"/>
    </source>
</evidence>
<dbReference type="PANTHER" id="PTHR43066">
    <property type="entry name" value="RHOMBOID-RELATED PROTEIN"/>
    <property type="match status" value="1"/>
</dbReference>
<organism evidence="11 12">
    <name type="scientific">Amycolatopsis ultiminotia</name>
    <dbReference type="NCBI Taxonomy" id="543629"/>
    <lineage>
        <taxon>Bacteria</taxon>
        <taxon>Bacillati</taxon>
        <taxon>Actinomycetota</taxon>
        <taxon>Actinomycetes</taxon>
        <taxon>Pseudonocardiales</taxon>
        <taxon>Pseudonocardiaceae</taxon>
        <taxon>Amycolatopsis</taxon>
    </lineage>
</organism>
<evidence type="ECO:0000256" key="2">
    <source>
        <dbReference type="ARBA" id="ARBA00009045"/>
    </source>
</evidence>